<accession>A0AAV4XS73</accession>
<evidence type="ECO:0000313" key="2">
    <source>
        <dbReference type="Proteomes" id="UP001054945"/>
    </source>
</evidence>
<gene>
    <name evidence="1" type="ORF">CEXT_281761</name>
</gene>
<dbReference type="Proteomes" id="UP001054945">
    <property type="component" value="Unassembled WGS sequence"/>
</dbReference>
<proteinExistence type="predicted"/>
<keyword evidence="2" id="KW-1185">Reference proteome</keyword>
<reference evidence="1 2" key="1">
    <citation type="submission" date="2021-06" db="EMBL/GenBank/DDBJ databases">
        <title>Caerostris extrusa draft genome.</title>
        <authorList>
            <person name="Kono N."/>
            <person name="Arakawa K."/>
        </authorList>
    </citation>
    <scope>NUCLEOTIDE SEQUENCE [LARGE SCALE GENOMIC DNA]</scope>
</reference>
<name>A0AAV4XS73_CAEEX</name>
<comment type="caution">
    <text evidence="1">The sequence shown here is derived from an EMBL/GenBank/DDBJ whole genome shotgun (WGS) entry which is preliminary data.</text>
</comment>
<evidence type="ECO:0000313" key="1">
    <source>
        <dbReference type="EMBL" id="GIY96694.1"/>
    </source>
</evidence>
<sequence>MLTSLDILDQFTSGSQSKTTKFQQSWRYAPFEDKNSITGVLFTKRASKCCENHVTRLYLTCSSPVRTKGPPSDRSTILQRDPFRSGCVTMHFNEQSMI</sequence>
<dbReference type="AlphaFoldDB" id="A0AAV4XS73"/>
<dbReference type="EMBL" id="BPLR01000690">
    <property type="protein sequence ID" value="GIY96694.1"/>
    <property type="molecule type" value="Genomic_DNA"/>
</dbReference>
<protein>
    <submittedName>
        <fullName evidence="1">Uncharacterized protein</fullName>
    </submittedName>
</protein>
<organism evidence="1 2">
    <name type="scientific">Caerostris extrusa</name>
    <name type="common">Bark spider</name>
    <name type="synonym">Caerostris bankana</name>
    <dbReference type="NCBI Taxonomy" id="172846"/>
    <lineage>
        <taxon>Eukaryota</taxon>
        <taxon>Metazoa</taxon>
        <taxon>Ecdysozoa</taxon>
        <taxon>Arthropoda</taxon>
        <taxon>Chelicerata</taxon>
        <taxon>Arachnida</taxon>
        <taxon>Araneae</taxon>
        <taxon>Araneomorphae</taxon>
        <taxon>Entelegynae</taxon>
        <taxon>Araneoidea</taxon>
        <taxon>Araneidae</taxon>
        <taxon>Caerostris</taxon>
    </lineage>
</organism>